<sequence>MVRAYLTEMRGLSDGAVATLRSNGVKWDGEKSRWFVSDPVSWEACSSLTVDARHKLDGAGAWDVLPLDVARVVMGFYKDLLHRRMFLPELRVKAAAWQARLAAYFDLCDRRDAYGEHVCHCNYLSEPGDLLLGTVQELNRGHVVCDACIELALEWALEYP</sequence>
<dbReference type="AlphaFoldDB" id="A0A835YWU7"/>
<gene>
    <name evidence="1" type="ORF">JKP88DRAFT_273860</name>
</gene>
<keyword evidence="2" id="KW-1185">Reference proteome</keyword>
<proteinExistence type="predicted"/>
<accession>A0A835YWU7</accession>
<name>A0A835YWU7_9STRA</name>
<protein>
    <submittedName>
        <fullName evidence="1">Uncharacterized protein</fullName>
    </submittedName>
</protein>
<organism evidence="1 2">
    <name type="scientific">Tribonema minus</name>
    <dbReference type="NCBI Taxonomy" id="303371"/>
    <lineage>
        <taxon>Eukaryota</taxon>
        <taxon>Sar</taxon>
        <taxon>Stramenopiles</taxon>
        <taxon>Ochrophyta</taxon>
        <taxon>PX clade</taxon>
        <taxon>Xanthophyceae</taxon>
        <taxon>Tribonematales</taxon>
        <taxon>Tribonemataceae</taxon>
        <taxon>Tribonema</taxon>
    </lineage>
</organism>
<dbReference type="EMBL" id="JAFCMP010000514">
    <property type="protein sequence ID" value="KAG5178594.1"/>
    <property type="molecule type" value="Genomic_DNA"/>
</dbReference>
<dbReference type="Proteomes" id="UP000664859">
    <property type="component" value="Unassembled WGS sequence"/>
</dbReference>
<evidence type="ECO:0000313" key="2">
    <source>
        <dbReference type="Proteomes" id="UP000664859"/>
    </source>
</evidence>
<evidence type="ECO:0000313" key="1">
    <source>
        <dbReference type="EMBL" id="KAG5178594.1"/>
    </source>
</evidence>
<comment type="caution">
    <text evidence="1">The sequence shown here is derived from an EMBL/GenBank/DDBJ whole genome shotgun (WGS) entry which is preliminary data.</text>
</comment>
<reference evidence="1" key="1">
    <citation type="submission" date="2021-02" db="EMBL/GenBank/DDBJ databases">
        <title>First Annotated Genome of the Yellow-green Alga Tribonema minus.</title>
        <authorList>
            <person name="Mahan K.M."/>
        </authorList>
    </citation>
    <scope>NUCLEOTIDE SEQUENCE</scope>
    <source>
        <strain evidence="1">UTEX B ZZ1240</strain>
    </source>
</reference>